<evidence type="ECO:0000313" key="4">
    <source>
        <dbReference type="EMBL" id="MEL0611361.1"/>
    </source>
</evidence>
<keyword evidence="2" id="KW-0804">Transcription</keyword>
<evidence type="ECO:0000256" key="1">
    <source>
        <dbReference type="ARBA" id="ARBA00023015"/>
    </source>
</evidence>
<feature type="non-terminal residue" evidence="4">
    <location>
        <position position="1"/>
    </location>
</feature>
<name>A0ABU9FYP8_9VIBR</name>
<organism evidence="4 5">
    <name type="scientific">Vibrio echinoideorum</name>
    <dbReference type="NCBI Taxonomy" id="2100116"/>
    <lineage>
        <taxon>Bacteria</taxon>
        <taxon>Pseudomonadati</taxon>
        <taxon>Pseudomonadota</taxon>
        <taxon>Gammaproteobacteria</taxon>
        <taxon>Vibrionales</taxon>
        <taxon>Vibrionaceae</taxon>
        <taxon>Vibrio</taxon>
    </lineage>
</organism>
<sequence length="75" mass="8521">QVFKVANGLTSKQIIDSFTVLEMKSNLVINNITSQNMASDFGFEDASNFVMYFNIHTQMTPSDYQKKYSKPSLSE</sequence>
<reference evidence="4 5" key="1">
    <citation type="submission" date="2024-02" db="EMBL/GenBank/DDBJ databases">
        <title>Bacteria isolated from the canopy kelp, Nereocystis luetkeana.</title>
        <authorList>
            <person name="Pfister C.A."/>
            <person name="Younker I.T."/>
            <person name="Light S.H."/>
        </authorList>
    </citation>
    <scope>NUCLEOTIDE SEQUENCE [LARGE SCALE GENOMIC DNA]</scope>
    <source>
        <strain evidence="4 5">TI.1.15</strain>
    </source>
</reference>
<evidence type="ECO:0000256" key="2">
    <source>
        <dbReference type="ARBA" id="ARBA00023163"/>
    </source>
</evidence>
<dbReference type="EMBL" id="JBANDX010000152">
    <property type="protein sequence ID" value="MEL0611361.1"/>
    <property type="molecule type" value="Genomic_DNA"/>
</dbReference>
<dbReference type="Gene3D" id="1.10.10.60">
    <property type="entry name" value="Homeodomain-like"/>
    <property type="match status" value="1"/>
</dbReference>
<gene>
    <name evidence="4" type="ORF">V8Z71_24005</name>
</gene>
<dbReference type="Pfam" id="PF12833">
    <property type="entry name" value="HTH_18"/>
    <property type="match status" value="1"/>
</dbReference>
<accession>A0ABU9FYP8</accession>
<evidence type="ECO:0000313" key="5">
    <source>
        <dbReference type="Proteomes" id="UP001377160"/>
    </source>
</evidence>
<keyword evidence="1" id="KW-0805">Transcription regulation</keyword>
<dbReference type="SUPFAM" id="SSF46689">
    <property type="entry name" value="Homeodomain-like"/>
    <property type="match status" value="1"/>
</dbReference>
<protein>
    <submittedName>
        <fullName evidence="4">Helix-turn-helix domain-containing protein</fullName>
    </submittedName>
</protein>
<dbReference type="PROSITE" id="PS01124">
    <property type="entry name" value="HTH_ARAC_FAMILY_2"/>
    <property type="match status" value="1"/>
</dbReference>
<feature type="non-terminal residue" evidence="4">
    <location>
        <position position="75"/>
    </location>
</feature>
<comment type="caution">
    <text evidence="4">The sequence shown here is derived from an EMBL/GenBank/DDBJ whole genome shotgun (WGS) entry which is preliminary data.</text>
</comment>
<dbReference type="RefSeq" id="WP_341636234.1">
    <property type="nucleotide sequence ID" value="NZ_JBANDX010000152.1"/>
</dbReference>
<evidence type="ECO:0000259" key="3">
    <source>
        <dbReference type="PROSITE" id="PS01124"/>
    </source>
</evidence>
<dbReference type="Proteomes" id="UP001377160">
    <property type="component" value="Unassembled WGS sequence"/>
</dbReference>
<proteinExistence type="predicted"/>
<keyword evidence="5" id="KW-1185">Reference proteome</keyword>
<feature type="domain" description="HTH araC/xylS-type" evidence="3">
    <location>
        <begin position="1"/>
        <end position="67"/>
    </location>
</feature>
<dbReference type="InterPro" id="IPR018060">
    <property type="entry name" value="HTH_AraC"/>
</dbReference>
<dbReference type="InterPro" id="IPR009057">
    <property type="entry name" value="Homeodomain-like_sf"/>
</dbReference>